<protein>
    <recommendedName>
        <fullName evidence="4">TPR domain protein</fullName>
    </recommendedName>
</protein>
<name>A3K5G2_SAGS3</name>
<gene>
    <name evidence="2" type="ORF">SSE37_14293</name>
</gene>
<dbReference type="RefSeq" id="WP_005860258.1">
    <property type="nucleotide sequence ID" value="NZ_AAYA01000008.1"/>
</dbReference>
<evidence type="ECO:0000313" key="2">
    <source>
        <dbReference type="EMBL" id="EBA07763.1"/>
    </source>
</evidence>
<dbReference type="SMART" id="SM00028">
    <property type="entry name" value="TPR"/>
    <property type="match status" value="3"/>
</dbReference>
<dbReference type="PROSITE" id="PS50005">
    <property type="entry name" value="TPR"/>
    <property type="match status" value="1"/>
</dbReference>
<dbReference type="PANTHER" id="PTHR45588">
    <property type="entry name" value="TPR DOMAIN-CONTAINING PROTEIN"/>
    <property type="match status" value="1"/>
</dbReference>
<organism evidence="2 3">
    <name type="scientific">Sagittula stellata (strain ATCC 700073 / DSM 11524 / E-37)</name>
    <dbReference type="NCBI Taxonomy" id="388399"/>
    <lineage>
        <taxon>Bacteria</taxon>
        <taxon>Pseudomonadati</taxon>
        <taxon>Pseudomonadota</taxon>
        <taxon>Alphaproteobacteria</taxon>
        <taxon>Rhodobacterales</taxon>
        <taxon>Roseobacteraceae</taxon>
        <taxon>Sagittula</taxon>
    </lineage>
</organism>
<evidence type="ECO:0000256" key="1">
    <source>
        <dbReference type="PROSITE-ProRule" id="PRU00339"/>
    </source>
</evidence>
<dbReference type="Gene3D" id="1.25.40.10">
    <property type="entry name" value="Tetratricopeptide repeat domain"/>
    <property type="match status" value="2"/>
</dbReference>
<dbReference type="InterPro" id="IPR011990">
    <property type="entry name" value="TPR-like_helical_dom_sf"/>
</dbReference>
<comment type="caution">
    <text evidence="2">The sequence shown here is derived from an EMBL/GenBank/DDBJ whole genome shotgun (WGS) entry which is preliminary data.</text>
</comment>
<dbReference type="eggNOG" id="COG0457">
    <property type="taxonomic scope" value="Bacteria"/>
</dbReference>
<evidence type="ECO:0000313" key="3">
    <source>
        <dbReference type="Proteomes" id="UP000005713"/>
    </source>
</evidence>
<reference evidence="2 3" key="1">
    <citation type="submission" date="2006-06" db="EMBL/GenBank/DDBJ databases">
        <authorList>
            <person name="Moran M.A."/>
            <person name="Ferriera S."/>
            <person name="Johnson J."/>
            <person name="Kravitz S."/>
            <person name="Beeson K."/>
            <person name="Sutton G."/>
            <person name="Rogers Y.-H."/>
            <person name="Friedman R."/>
            <person name="Frazier M."/>
            <person name="Venter J.C."/>
        </authorList>
    </citation>
    <scope>NUCLEOTIDE SEQUENCE [LARGE SCALE GENOMIC DNA]</scope>
    <source>
        <strain evidence="2 3">E-37</strain>
    </source>
</reference>
<dbReference type="Proteomes" id="UP000005713">
    <property type="component" value="Unassembled WGS sequence"/>
</dbReference>
<keyword evidence="1" id="KW-0802">TPR repeat</keyword>
<dbReference type="AlphaFoldDB" id="A3K5G2"/>
<dbReference type="OrthoDB" id="9778494at2"/>
<accession>A3K5G2</accession>
<dbReference type="InterPro" id="IPR019734">
    <property type="entry name" value="TPR_rpt"/>
</dbReference>
<evidence type="ECO:0008006" key="4">
    <source>
        <dbReference type="Google" id="ProtNLM"/>
    </source>
</evidence>
<sequence>MSDYYDLGDYSYAVSTQSPEAQTWFDRGVVWCFGYNHDEAIACFLKAIEHDPNLAIAYWGVSYASGCNYNKPWEAFDDADMQLSLERAFDYSRRALEKAEHASELEAALISALAKRYQSAEVPGLEGFCVWNDDFADAMREVYTQFPDDLTVVTFFCEAIMNRTPWALWDLGTGAIAEGASTAEAVEVSERALKRPEAYRHPGLLHIYIHLMEMSPFPERALRAGDALRDLVPDSGHLRHMPTHIDVLCGHYERVVASNGDAVKADRKYLEREGAINFYSLYRCHNYHFKVYGAMFLGQYTPAIEAATEMVATLPEDLLTVQSPPMADWLEGFISVQQHVYIRFGKWDEIVAQAQPENSELFCVTNAMMRYAKAVAYAASNRVPEAETEAKHFEEAFALVPESRMLFNNTCRDILTVAREMMLGEIEYRKANYDQAFAHLRNSVDLSDNLPYDEPWGWMQPTRHALAALLLEQGHVEDSARVYEQDLGLDPSLPRAVHHPDNVWSLQGYNECLKKLGRDAEAALVGQRLTLAKGRVDVPVRSSCYCKQGSF</sequence>
<dbReference type="PANTHER" id="PTHR45588:SF1">
    <property type="entry name" value="WW DOMAIN-CONTAINING PROTEIN"/>
    <property type="match status" value="1"/>
</dbReference>
<dbReference type="EMBL" id="AAYA01000008">
    <property type="protein sequence ID" value="EBA07763.1"/>
    <property type="molecule type" value="Genomic_DNA"/>
</dbReference>
<dbReference type="SUPFAM" id="SSF48452">
    <property type="entry name" value="TPR-like"/>
    <property type="match status" value="1"/>
</dbReference>
<proteinExistence type="predicted"/>
<feature type="repeat" description="TPR" evidence="1">
    <location>
        <begin position="21"/>
        <end position="54"/>
    </location>
</feature>
<keyword evidence="3" id="KW-1185">Reference proteome</keyword>